<dbReference type="InterPro" id="IPR013783">
    <property type="entry name" value="Ig-like_fold"/>
</dbReference>
<dbReference type="InterPro" id="IPR011047">
    <property type="entry name" value="Quinoprotein_ADH-like_sf"/>
</dbReference>
<protein>
    <submittedName>
        <fullName evidence="7">Choice-of-anchor D domain-containing protein</fullName>
    </submittedName>
</protein>
<sequence>MDKKFLKKHIIILHYVTSMLYWFHQRKSMLKQLLVFLISLSFLFAATVPVSAEDNNAGGRYLEFGEWCAFGDEPLKAISIGPDGTIYVVLPQQCKGTDPWLLFLYAVDPQNLAFNKTFIGQSGYSEYPWIYGETSAITSDGTIYVVGLGSKDRMYPVQQDGTFLKYPGDDQKESYFMTSCALDDNDACYITSMHTDLSANKSMDGIKALKKDPNNPGEVMYKWNELNFDNCNVDEDNNCVYRLGSSPVIDRLNQIVAIDSHSKIHLFDRDSGAENQVSDDDEAAPLGATHVAIGAGSTIYLSSTSSYPCVPSDRCSTALSAFDASNPSSAESNLPKIWSQKIDSDHISPPVVGDDAVYVGSASGKLYAFNFMGEKMWEFQPVDANGTPRTGRIFYSPAIGEDKDGKSYIYFGSDDGYFYEVRDDGTSGEKVREWNLGGDRGGRVLSAPAITPNGLIYVLSNQFTNLLLWELDIKPRKLGNAPWPMFQHDLRRTGAALAPVASVSPLSYDFGEVEKDQSSPDVSFTVKNEGDAELKISSVELIGPNKNFSIKDDPCSGQNLPPDGTCTVEVIFQPASRGIKNAQLEIKTNDPNRGIIRVTLQGKGILPSGLSVAPSMYDFGNILIGEHPSKTFTIKNYGTKKVTLIDVAIDGSKDFDLTKPAMGILGSNNSQTFEVAFKPSSAEEKKASITVQWTESDSSIIHKITVDVQGRRGVEGAASLRGRVYDLYTSEPIPDARVTMLKNW</sequence>
<dbReference type="Proteomes" id="UP000285655">
    <property type="component" value="Unassembled WGS sequence"/>
</dbReference>
<feature type="domain" description="HYDIN/VesB/CFA65-like Ig-like" evidence="6">
    <location>
        <begin position="502"/>
        <end position="602"/>
    </location>
</feature>
<dbReference type="Pfam" id="PF22544">
    <property type="entry name" value="HYDIN_VesB_CFA65-like_Ig"/>
    <property type="match status" value="2"/>
</dbReference>
<dbReference type="Gene3D" id="2.130.10.10">
    <property type="entry name" value="YVTN repeat-like/Quinoprotein amine dehydrogenase"/>
    <property type="match status" value="1"/>
</dbReference>
<keyword evidence="5" id="KW-0966">Cell projection</keyword>
<dbReference type="InterPro" id="IPR015943">
    <property type="entry name" value="WD40/YVTN_repeat-like_dom_sf"/>
</dbReference>
<evidence type="ECO:0000259" key="6">
    <source>
        <dbReference type="Pfam" id="PF22544"/>
    </source>
</evidence>
<dbReference type="EMBL" id="QZJW01000030">
    <property type="protein sequence ID" value="RJO61108.1"/>
    <property type="molecule type" value="Genomic_DNA"/>
</dbReference>
<evidence type="ECO:0000256" key="4">
    <source>
        <dbReference type="ARBA" id="ARBA00023069"/>
    </source>
</evidence>
<comment type="subcellular location">
    <subcellularLocation>
        <location evidence="1">Cell projection</location>
        <location evidence="1">Cilium</location>
    </subcellularLocation>
    <subcellularLocation>
        <location evidence="2">Cytoplasm</location>
    </subcellularLocation>
</comment>
<dbReference type="SUPFAM" id="SSF50998">
    <property type="entry name" value="Quinoprotein alcohol dehydrogenase-like"/>
    <property type="match status" value="1"/>
</dbReference>
<dbReference type="AlphaFoldDB" id="A0A419DDE0"/>
<feature type="domain" description="HYDIN/VesB/CFA65-like Ig-like" evidence="6">
    <location>
        <begin position="610"/>
        <end position="700"/>
    </location>
</feature>
<comment type="caution">
    <text evidence="7">The sequence shown here is derived from an EMBL/GenBank/DDBJ whole genome shotgun (WGS) entry which is preliminary data.</text>
</comment>
<dbReference type="InterPro" id="IPR053879">
    <property type="entry name" value="HYDIN_VesB_CFA65-like_Ig"/>
</dbReference>
<keyword evidence="3" id="KW-0963">Cytoplasm</keyword>
<dbReference type="InterPro" id="IPR018391">
    <property type="entry name" value="PQQ_b-propeller_rpt"/>
</dbReference>
<evidence type="ECO:0000256" key="2">
    <source>
        <dbReference type="ARBA" id="ARBA00004496"/>
    </source>
</evidence>
<evidence type="ECO:0000256" key="1">
    <source>
        <dbReference type="ARBA" id="ARBA00004138"/>
    </source>
</evidence>
<evidence type="ECO:0000313" key="7">
    <source>
        <dbReference type="EMBL" id="RJO61108.1"/>
    </source>
</evidence>
<gene>
    <name evidence="7" type="ORF">C4544_03715</name>
</gene>
<keyword evidence="4" id="KW-0969">Cilium</keyword>
<organism evidence="7 8">
    <name type="scientific">candidate division WS5 bacterium</name>
    <dbReference type="NCBI Taxonomy" id="2093353"/>
    <lineage>
        <taxon>Bacteria</taxon>
        <taxon>candidate division WS5</taxon>
    </lineage>
</organism>
<reference evidence="7 8" key="1">
    <citation type="journal article" date="2017" name="ISME J.">
        <title>Energy and carbon metabolisms in a deep terrestrial subsurface fluid microbial community.</title>
        <authorList>
            <person name="Momper L."/>
            <person name="Jungbluth S.P."/>
            <person name="Lee M.D."/>
            <person name="Amend J.P."/>
        </authorList>
    </citation>
    <scope>NUCLEOTIDE SEQUENCE [LARGE SCALE GENOMIC DNA]</scope>
    <source>
        <strain evidence="7">SURF_29</strain>
    </source>
</reference>
<evidence type="ECO:0000256" key="3">
    <source>
        <dbReference type="ARBA" id="ARBA00022490"/>
    </source>
</evidence>
<proteinExistence type="predicted"/>
<dbReference type="Gene3D" id="2.60.40.10">
    <property type="entry name" value="Immunoglobulins"/>
    <property type="match status" value="2"/>
</dbReference>
<name>A0A419DDE0_9BACT</name>
<dbReference type="SMART" id="SM00564">
    <property type="entry name" value="PQQ"/>
    <property type="match status" value="1"/>
</dbReference>
<dbReference type="PANTHER" id="PTHR37833:SF1">
    <property type="entry name" value="SIGNAL PEPTIDE PROTEIN"/>
    <property type="match status" value="1"/>
</dbReference>
<dbReference type="SUPFAM" id="SSF69322">
    <property type="entry name" value="Tricorn protease domain 2"/>
    <property type="match status" value="1"/>
</dbReference>
<dbReference type="GO" id="GO:0005737">
    <property type="term" value="C:cytoplasm"/>
    <property type="evidence" value="ECO:0007669"/>
    <property type="project" value="UniProtKB-SubCell"/>
</dbReference>
<dbReference type="NCBIfam" id="NF012200">
    <property type="entry name" value="choice_anch_D"/>
    <property type="match status" value="2"/>
</dbReference>
<accession>A0A419DDE0</accession>
<dbReference type="PANTHER" id="PTHR37833">
    <property type="entry name" value="LIPOPROTEIN-RELATED"/>
    <property type="match status" value="1"/>
</dbReference>
<evidence type="ECO:0000313" key="8">
    <source>
        <dbReference type="Proteomes" id="UP000285655"/>
    </source>
</evidence>
<evidence type="ECO:0000256" key="5">
    <source>
        <dbReference type="ARBA" id="ARBA00023273"/>
    </source>
</evidence>